<evidence type="ECO:0000313" key="8">
    <source>
        <dbReference type="EMBL" id="MDX5892444.1"/>
    </source>
</evidence>
<reference evidence="8" key="1">
    <citation type="submission" date="2023-11" db="EMBL/GenBank/DDBJ databases">
        <title>MicrobeMod: A computational toolkit for identifying prokaryotic methylation and restriction-modification with nanopore sequencing.</title>
        <authorList>
            <person name="Crits-Christoph A."/>
            <person name="Kang S.C."/>
            <person name="Lee H."/>
            <person name="Ostrov N."/>
        </authorList>
    </citation>
    <scope>NUCLEOTIDE SEQUENCE</scope>
    <source>
        <strain evidence="8">ATCC 51242</strain>
    </source>
</reference>
<dbReference type="PANTHER" id="PTHR35936">
    <property type="entry name" value="MEMBRANE-BOUND LYTIC MUREIN TRANSGLYCOSYLASE F"/>
    <property type="match status" value="1"/>
</dbReference>
<dbReference type="SUPFAM" id="SSF53850">
    <property type="entry name" value="Periplasmic binding protein-like II"/>
    <property type="match status" value="1"/>
</dbReference>
<dbReference type="AlphaFoldDB" id="A0AB35SXX4"/>
<dbReference type="PANTHER" id="PTHR35936:SF17">
    <property type="entry name" value="ARGININE-BINDING EXTRACELLULAR PROTEIN ARTP"/>
    <property type="match status" value="1"/>
</dbReference>
<dbReference type="SMART" id="SM00062">
    <property type="entry name" value="PBPb"/>
    <property type="match status" value="1"/>
</dbReference>
<dbReference type="Gene3D" id="3.40.190.10">
    <property type="entry name" value="Periplasmic binding protein-like II"/>
    <property type="match status" value="2"/>
</dbReference>
<dbReference type="EMBL" id="JAWXXX010000001">
    <property type="protein sequence ID" value="MDX5892444.1"/>
    <property type="molecule type" value="Genomic_DNA"/>
</dbReference>
<evidence type="ECO:0000256" key="2">
    <source>
        <dbReference type="ARBA" id="ARBA00010333"/>
    </source>
</evidence>
<feature type="domain" description="Solute-binding protein family 3/N-terminal" evidence="6">
    <location>
        <begin position="51"/>
        <end position="272"/>
    </location>
</feature>
<dbReference type="CDD" id="cd13624">
    <property type="entry name" value="PBP2_Arg_Lys_His"/>
    <property type="match status" value="1"/>
</dbReference>
<dbReference type="Pfam" id="PF00497">
    <property type="entry name" value="SBP_bac_3"/>
    <property type="match status" value="1"/>
</dbReference>
<dbReference type="InterPro" id="IPR001320">
    <property type="entry name" value="Iontro_rcpt_C"/>
</dbReference>
<sequence>MTRNLRLMALTTLTAGTLAFAAACGGGGGGGGAEDTGGAEGTGAAGGGGETITVASDIAYRPFEFDQGGEPVGFDIDLMNEIGERAGFTPEFQNVTFDGIIPGLGSNLYDAAISAMTITPEREEQIDFSDPYFNADQSLMVPADSGITSIEDGLENSVVGVQIGTTGASQAEQFQQEGQIGEVRTFDTIEDAFTALESGQVDAVINDLPVSQDRVNQSDGALEIVQTIPTGEQYGIAFPQDSELVEPVNEALQEIKDDGTYAEIYREWIGREPESIP</sequence>
<dbReference type="SMART" id="SM00079">
    <property type="entry name" value="PBPe"/>
    <property type="match status" value="1"/>
</dbReference>
<protein>
    <submittedName>
        <fullName evidence="8">Basic amino acid ABC transporter substrate-binding protein</fullName>
    </submittedName>
</protein>
<comment type="caution">
    <text evidence="8">The sequence shown here is derived from an EMBL/GenBank/DDBJ whole genome shotgun (WGS) entry which is preliminary data.</text>
</comment>
<dbReference type="GO" id="GO:0030313">
    <property type="term" value="C:cell envelope"/>
    <property type="evidence" value="ECO:0007669"/>
    <property type="project" value="UniProtKB-SubCell"/>
</dbReference>
<gene>
    <name evidence="8" type="ORF">SIL72_00240</name>
</gene>
<comment type="similarity">
    <text evidence="2 4">Belongs to the bacterial solute-binding protein 3 family.</text>
</comment>
<organism evidence="8 9">
    <name type="scientific">Rubrobacter radiotolerans</name>
    <name type="common">Arthrobacter radiotolerans</name>
    <dbReference type="NCBI Taxonomy" id="42256"/>
    <lineage>
        <taxon>Bacteria</taxon>
        <taxon>Bacillati</taxon>
        <taxon>Actinomycetota</taxon>
        <taxon>Rubrobacteria</taxon>
        <taxon>Rubrobacterales</taxon>
        <taxon>Rubrobacteraceae</taxon>
        <taxon>Rubrobacter</taxon>
    </lineage>
</organism>
<dbReference type="InterPro" id="IPR018313">
    <property type="entry name" value="SBP_3_CS"/>
</dbReference>
<dbReference type="InterPro" id="IPR001638">
    <property type="entry name" value="Solute-binding_3/MltF_N"/>
</dbReference>
<dbReference type="PROSITE" id="PS01039">
    <property type="entry name" value="SBP_BACTERIAL_3"/>
    <property type="match status" value="1"/>
</dbReference>
<evidence type="ECO:0000259" key="7">
    <source>
        <dbReference type="SMART" id="SM00079"/>
    </source>
</evidence>
<dbReference type="RefSeq" id="WP_051589813.1">
    <property type="nucleotide sequence ID" value="NZ_CP007514.1"/>
</dbReference>
<evidence type="ECO:0000256" key="3">
    <source>
        <dbReference type="ARBA" id="ARBA00022729"/>
    </source>
</evidence>
<comment type="subcellular location">
    <subcellularLocation>
        <location evidence="1">Cell envelope</location>
    </subcellularLocation>
</comment>
<evidence type="ECO:0000256" key="4">
    <source>
        <dbReference type="RuleBase" id="RU003744"/>
    </source>
</evidence>
<evidence type="ECO:0000256" key="5">
    <source>
        <dbReference type="SAM" id="SignalP"/>
    </source>
</evidence>
<feature type="domain" description="Ionotropic glutamate receptor C-terminal" evidence="7">
    <location>
        <begin position="51"/>
        <end position="271"/>
    </location>
</feature>
<dbReference type="GO" id="GO:0016020">
    <property type="term" value="C:membrane"/>
    <property type="evidence" value="ECO:0007669"/>
    <property type="project" value="InterPro"/>
</dbReference>
<evidence type="ECO:0000313" key="9">
    <source>
        <dbReference type="Proteomes" id="UP001281130"/>
    </source>
</evidence>
<dbReference type="GO" id="GO:0015276">
    <property type="term" value="F:ligand-gated monoatomic ion channel activity"/>
    <property type="evidence" value="ECO:0007669"/>
    <property type="project" value="InterPro"/>
</dbReference>
<evidence type="ECO:0000259" key="6">
    <source>
        <dbReference type="SMART" id="SM00062"/>
    </source>
</evidence>
<dbReference type="PROSITE" id="PS51257">
    <property type="entry name" value="PROKAR_LIPOPROTEIN"/>
    <property type="match status" value="1"/>
</dbReference>
<dbReference type="Proteomes" id="UP001281130">
    <property type="component" value="Unassembled WGS sequence"/>
</dbReference>
<keyword evidence="3 5" id="KW-0732">Signal</keyword>
<evidence type="ECO:0000256" key="1">
    <source>
        <dbReference type="ARBA" id="ARBA00004196"/>
    </source>
</evidence>
<name>A0AB35SXX4_RUBRA</name>
<feature type="chain" id="PRO_5044251174" evidence="5">
    <location>
        <begin position="22"/>
        <end position="277"/>
    </location>
</feature>
<feature type="signal peptide" evidence="5">
    <location>
        <begin position="1"/>
        <end position="21"/>
    </location>
</feature>
<accession>A0AB35SXX4</accession>
<proteinExistence type="inferred from homology"/>